<evidence type="ECO:0000256" key="2">
    <source>
        <dbReference type="ARBA" id="ARBA00022553"/>
    </source>
</evidence>
<dbReference type="AlphaFoldDB" id="A0A8S4PDY6"/>
<proteinExistence type="inferred from homology"/>
<reference evidence="7" key="1">
    <citation type="submission" date="2022-03" db="EMBL/GenBank/DDBJ databases">
        <authorList>
            <person name="Martin C."/>
        </authorList>
    </citation>
    <scope>NUCLEOTIDE SEQUENCE</scope>
</reference>
<evidence type="ECO:0000259" key="6">
    <source>
        <dbReference type="Pfam" id="PF03088"/>
    </source>
</evidence>
<dbReference type="Proteomes" id="UP000749559">
    <property type="component" value="Unassembled WGS sequence"/>
</dbReference>
<dbReference type="PANTHER" id="PTHR10426:SF88">
    <property type="entry name" value="ADIPOCYTE PLASMA MEMBRANE-ASSOCIATED PROTEIN HEMOMUCIN-RELATED"/>
    <property type="match status" value="1"/>
</dbReference>
<gene>
    <name evidence="7" type="ORF">OFUS_LOCUS17588</name>
</gene>
<feature type="transmembrane region" description="Helical" evidence="5">
    <location>
        <begin position="38"/>
        <end position="60"/>
    </location>
</feature>
<evidence type="ECO:0000256" key="5">
    <source>
        <dbReference type="SAM" id="Phobius"/>
    </source>
</evidence>
<dbReference type="PANTHER" id="PTHR10426">
    <property type="entry name" value="STRICTOSIDINE SYNTHASE-RELATED"/>
    <property type="match status" value="1"/>
</dbReference>
<evidence type="ECO:0000313" key="8">
    <source>
        <dbReference type="Proteomes" id="UP000749559"/>
    </source>
</evidence>
<accession>A0A8S4PDY6</accession>
<keyword evidence="8" id="KW-1185">Reference proteome</keyword>
<feature type="domain" description="Strictosidine synthase conserved region" evidence="6">
    <location>
        <begin position="202"/>
        <end position="288"/>
    </location>
</feature>
<comment type="similarity">
    <text evidence="1">Belongs to the strictosidine synthase family.</text>
</comment>
<keyword evidence="2" id="KW-0597">Phosphoprotein</keyword>
<dbReference type="InterPro" id="IPR018119">
    <property type="entry name" value="Strictosidine_synth_cons-reg"/>
</dbReference>
<dbReference type="Pfam" id="PF20067">
    <property type="entry name" value="SSL_N"/>
    <property type="match status" value="1"/>
</dbReference>
<dbReference type="GO" id="GO:0012505">
    <property type="term" value="C:endomembrane system"/>
    <property type="evidence" value="ECO:0007669"/>
    <property type="project" value="TreeGrafter"/>
</dbReference>
<dbReference type="Pfam" id="PF03088">
    <property type="entry name" value="Str_synth"/>
    <property type="match status" value="1"/>
</dbReference>
<evidence type="ECO:0000313" key="7">
    <source>
        <dbReference type="EMBL" id="CAH1792646.1"/>
    </source>
</evidence>
<sequence>MSGNVRQRKGDKSSNLKEFQNENIETKQKKGTSFCPRLCLFLVTSTILMSVGLVIAALVLPSPITPRPYSLPSPPPKLEGPLAPNTRLQDATRLFENEILGPESIFVNKEYIYTGTADGRVVEIFKGKQRTLARLGNPPCGGPENEPHCGRPLGMKMDKDGYLIVADAYFGLFKVNVATGDFTVLYNSTSTPISSHFIRLMNDLDIHSDGTIYLSSSSSKFYRREFPYIMLEGQPEGGIYAFDPVTSHMTQLLGGLYFANGVTLTKDGKYLLIVETVKCRILKYHLSGIESGKLEIFADNLPGVPDNIRRSSKGGYWVAMAAVRHQGMFNPVDFLAENPWFRNLIAKFILKSLMTRFFSAILPEYGLILELDGQGKIVQSLHDPSGKVVPSVSEVEESGPFLYLGSYALPYFTKLLKK</sequence>
<keyword evidence="5" id="KW-1133">Transmembrane helix</keyword>
<dbReference type="SUPFAM" id="SSF63829">
    <property type="entry name" value="Calcium-dependent phosphotriesterase"/>
    <property type="match status" value="1"/>
</dbReference>
<dbReference type="EMBL" id="CAIIXF020000008">
    <property type="protein sequence ID" value="CAH1792646.1"/>
    <property type="molecule type" value="Genomic_DNA"/>
</dbReference>
<dbReference type="Gene3D" id="2.120.10.30">
    <property type="entry name" value="TolB, C-terminal domain"/>
    <property type="match status" value="1"/>
</dbReference>
<keyword evidence="5" id="KW-0472">Membrane</keyword>
<keyword evidence="3" id="KW-0325">Glycoprotein</keyword>
<feature type="region of interest" description="Disordered" evidence="4">
    <location>
        <begin position="1"/>
        <end position="23"/>
    </location>
</feature>
<evidence type="ECO:0000256" key="1">
    <source>
        <dbReference type="ARBA" id="ARBA00009191"/>
    </source>
</evidence>
<protein>
    <recommendedName>
        <fullName evidence="6">Strictosidine synthase conserved region domain-containing protein</fullName>
    </recommendedName>
</protein>
<comment type="caution">
    <text evidence="7">The sequence shown here is derived from an EMBL/GenBank/DDBJ whole genome shotgun (WGS) entry which is preliminary data.</text>
</comment>
<dbReference type="GO" id="GO:0016787">
    <property type="term" value="F:hydrolase activity"/>
    <property type="evidence" value="ECO:0007669"/>
    <property type="project" value="TreeGrafter"/>
</dbReference>
<dbReference type="InterPro" id="IPR011042">
    <property type="entry name" value="6-blade_b-propeller_TolB-like"/>
</dbReference>
<evidence type="ECO:0000256" key="3">
    <source>
        <dbReference type="ARBA" id="ARBA00023180"/>
    </source>
</evidence>
<name>A0A8S4PDY6_OWEFU</name>
<keyword evidence="5" id="KW-0812">Transmembrane</keyword>
<evidence type="ECO:0000256" key="4">
    <source>
        <dbReference type="SAM" id="MobiDB-lite"/>
    </source>
</evidence>
<organism evidence="7 8">
    <name type="scientific">Owenia fusiformis</name>
    <name type="common">Polychaete worm</name>
    <dbReference type="NCBI Taxonomy" id="6347"/>
    <lineage>
        <taxon>Eukaryota</taxon>
        <taxon>Metazoa</taxon>
        <taxon>Spiralia</taxon>
        <taxon>Lophotrochozoa</taxon>
        <taxon>Annelida</taxon>
        <taxon>Polychaeta</taxon>
        <taxon>Sedentaria</taxon>
        <taxon>Canalipalpata</taxon>
        <taxon>Sabellida</taxon>
        <taxon>Oweniida</taxon>
        <taxon>Oweniidae</taxon>
        <taxon>Owenia</taxon>
    </lineage>
</organism>